<dbReference type="AlphaFoldDB" id="A0A160VAY9"/>
<evidence type="ECO:0000313" key="2">
    <source>
        <dbReference type="EMBL" id="CUV03168.1"/>
    </source>
</evidence>
<reference evidence="2" key="1">
    <citation type="submission" date="2015-10" db="EMBL/GenBank/DDBJ databases">
        <authorList>
            <person name="Gilbert D.G."/>
        </authorList>
    </citation>
    <scope>NUCLEOTIDE SEQUENCE</scope>
</reference>
<name>A0A160VAY9_9ZZZZ</name>
<dbReference type="InterPro" id="IPR008965">
    <property type="entry name" value="CBM2/CBM3_carb-bd_dom_sf"/>
</dbReference>
<gene>
    <name evidence="2" type="ORF">MGWOODY_Clf821</name>
</gene>
<accession>A0A160VAY9</accession>
<sequence>MATRANNVGSLEFVLVYDSAKLELEQVERGLLSGDALIDFSTPSPGRLWTGIIDLSGIDGSGPVAVVRFKIRDNVGGNMPFTLENVAAFDANTLVDIITGTTPGEFAVSGVAPLSPIVTFQ</sequence>
<proteinExistence type="predicted"/>
<evidence type="ECO:0000259" key="1">
    <source>
        <dbReference type="Pfam" id="PF00963"/>
    </source>
</evidence>
<dbReference type="GO" id="GO:0000272">
    <property type="term" value="P:polysaccharide catabolic process"/>
    <property type="evidence" value="ECO:0007669"/>
    <property type="project" value="InterPro"/>
</dbReference>
<dbReference type="EMBL" id="FAXA01000362">
    <property type="protein sequence ID" value="CUV03168.1"/>
    <property type="molecule type" value="Genomic_DNA"/>
</dbReference>
<dbReference type="SUPFAM" id="SSF49384">
    <property type="entry name" value="Carbohydrate-binding domain"/>
    <property type="match status" value="1"/>
</dbReference>
<organism evidence="2">
    <name type="scientific">hydrothermal vent metagenome</name>
    <dbReference type="NCBI Taxonomy" id="652676"/>
    <lineage>
        <taxon>unclassified sequences</taxon>
        <taxon>metagenomes</taxon>
        <taxon>ecological metagenomes</taxon>
    </lineage>
</organism>
<dbReference type="Pfam" id="PF00963">
    <property type="entry name" value="Cohesin"/>
    <property type="match status" value="1"/>
</dbReference>
<feature type="domain" description="Cohesin" evidence="1">
    <location>
        <begin position="5"/>
        <end position="106"/>
    </location>
</feature>
<dbReference type="InterPro" id="IPR002102">
    <property type="entry name" value="Cohesin_dom"/>
</dbReference>
<dbReference type="Gene3D" id="2.60.40.680">
    <property type="match status" value="1"/>
</dbReference>
<dbReference type="GO" id="GO:0030246">
    <property type="term" value="F:carbohydrate binding"/>
    <property type="evidence" value="ECO:0007669"/>
    <property type="project" value="InterPro"/>
</dbReference>
<protein>
    <recommendedName>
        <fullName evidence="1">Cohesin domain-containing protein</fullName>
    </recommendedName>
</protein>